<dbReference type="AlphaFoldDB" id="A0A1L7XWI1"/>
<keyword evidence="3" id="KW-1185">Reference proteome</keyword>
<feature type="compositionally biased region" description="Basic and acidic residues" evidence="1">
    <location>
        <begin position="206"/>
        <end position="218"/>
    </location>
</feature>
<dbReference type="OrthoDB" id="10646898at2759"/>
<feature type="region of interest" description="Disordered" evidence="1">
    <location>
        <begin position="185"/>
        <end position="235"/>
    </location>
</feature>
<feature type="compositionally biased region" description="Basic and acidic residues" evidence="1">
    <location>
        <begin position="377"/>
        <end position="390"/>
    </location>
</feature>
<reference evidence="2 3" key="1">
    <citation type="submission" date="2016-03" db="EMBL/GenBank/DDBJ databases">
        <authorList>
            <person name="Ploux O."/>
        </authorList>
    </citation>
    <scope>NUCLEOTIDE SEQUENCE [LARGE SCALE GENOMIC DNA]</scope>
    <source>
        <strain evidence="2 3">UAMH 11012</strain>
    </source>
</reference>
<feature type="compositionally biased region" description="Basic and acidic residues" evidence="1">
    <location>
        <begin position="419"/>
        <end position="437"/>
    </location>
</feature>
<dbReference type="EMBL" id="FJOG01000069">
    <property type="protein sequence ID" value="CZR69358.1"/>
    <property type="molecule type" value="Genomic_DNA"/>
</dbReference>
<feature type="compositionally biased region" description="Basic and acidic residues" evidence="1">
    <location>
        <begin position="70"/>
        <end position="81"/>
    </location>
</feature>
<gene>
    <name evidence="2" type="ORF">PAC_19258</name>
</gene>
<accession>A0A1L7XWI1</accession>
<feature type="region of interest" description="Disordered" evidence="1">
    <location>
        <begin position="53"/>
        <end position="81"/>
    </location>
</feature>
<evidence type="ECO:0000313" key="3">
    <source>
        <dbReference type="Proteomes" id="UP000184330"/>
    </source>
</evidence>
<evidence type="ECO:0000313" key="2">
    <source>
        <dbReference type="EMBL" id="CZR69358.1"/>
    </source>
</evidence>
<name>A0A1L7XWI1_9HELO</name>
<evidence type="ECO:0000256" key="1">
    <source>
        <dbReference type="SAM" id="MobiDB-lite"/>
    </source>
</evidence>
<proteinExistence type="predicted"/>
<feature type="region of interest" description="Disordered" evidence="1">
    <location>
        <begin position="292"/>
        <end position="349"/>
    </location>
</feature>
<feature type="region of interest" description="Disordered" evidence="1">
    <location>
        <begin position="364"/>
        <end position="437"/>
    </location>
</feature>
<feature type="compositionally biased region" description="Low complexity" evidence="1">
    <location>
        <begin position="305"/>
        <end position="316"/>
    </location>
</feature>
<sequence>MASSVLALRQAIRDADPYRLQNIVLDLCASNPQSRSFVERMLLSRGGNSATHYAQTATGEGRNGFIGKSEPLRPEDSRSDGVKWEDDEDVLNPLSGTVFQCQNCDMSFRRRKTIDRTAAVWAGHDENTWGKPESLMSDPRFASGFFWACCKRPLNYGGCFSTYHTLPTNDARITPQQHDSYTLSHRGGCQIKPAQHPTAVSGKSGDGSHRLPLEESKLFKSAQRRAAEAAGTGKRQRSRNLFTYADYSVDELAAEQYSVAEAVSIAKKLIMGAARDDLEAIMGPSSVNVSTVKTDTTNIGGPGLRQASSQRSSPSAIVKRKEGRKDNCAAQGSPCGSEQPRKKIKLEDGTYIKREEGVATAGVMGKMDEPGASGKRIKLEDGTFIKREEGIEGANTDDGHHRRKPRAPRRPGMTPRGQHGREPNSENDMYVKHEEGY</sequence>
<feature type="compositionally biased region" description="Basic and acidic residues" evidence="1">
    <location>
        <begin position="339"/>
        <end position="349"/>
    </location>
</feature>
<protein>
    <submittedName>
        <fullName evidence="2">Uncharacterized protein</fullName>
    </submittedName>
</protein>
<organism evidence="2 3">
    <name type="scientific">Phialocephala subalpina</name>
    <dbReference type="NCBI Taxonomy" id="576137"/>
    <lineage>
        <taxon>Eukaryota</taxon>
        <taxon>Fungi</taxon>
        <taxon>Dikarya</taxon>
        <taxon>Ascomycota</taxon>
        <taxon>Pezizomycotina</taxon>
        <taxon>Leotiomycetes</taxon>
        <taxon>Helotiales</taxon>
        <taxon>Mollisiaceae</taxon>
        <taxon>Phialocephala</taxon>
        <taxon>Phialocephala fortinii species complex</taxon>
    </lineage>
</organism>
<dbReference type="Proteomes" id="UP000184330">
    <property type="component" value="Unassembled WGS sequence"/>
</dbReference>